<dbReference type="Pfam" id="PF12796">
    <property type="entry name" value="Ank_2"/>
    <property type="match status" value="2"/>
</dbReference>
<evidence type="ECO:0000256" key="2">
    <source>
        <dbReference type="ARBA" id="ARBA00022525"/>
    </source>
</evidence>
<evidence type="ECO:0000256" key="11">
    <source>
        <dbReference type="SAM" id="SignalP"/>
    </source>
</evidence>
<keyword evidence="5" id="KW-0677">Repeat</keyword>
<dbReference type="PROSITE" id="PS00022">
    <property type="entry name" value="EGF_1"/>
    <property type="match status" value="9"/>
</dbReference>
<dbReference type="PANTHER" id="PTHR24049:SF29">
    <property type="entry name" value="EGF-LIKE DOMAIN-CONTAINING PROTEIN"/>
    <property type="match status" value="1"/>
</dbReference>
<dbReference type="GO" id="GO:0005509">
    <property type="term" value="F:calcium ion binding"/>
    <property type="evidence" value="ECO:0007669"/>
    <property type="project" value="InterPro"/>
</dbReference>
<feature type="compositionally biased region" description="Polar residues" evidence="10">
    <location>
        <begin position="1003"/>
        <end position="1022"/>
    </location>
</feature>
<dbReference type="OrthoDB" id="430340at2759"/>
<dbReference type="CDD" id="cd00054">
    <property type="entry name" value="EGF_CA"/>
    <property type="match status" value="8"/>
</dbReference>
<dbReference type="AlphaFoldDB" id="A0A811KCX1"/>
<evidence type="ECO:0000256" key="10">
    <source>
        <dbReference type="SAM" id="MobiDB-lite"/>
    </source>
</evidence>
<dbReference type="SMART" id="SM00179">
    <property type="entry name" value="EGF_CA"/>
    <property type="match status" value="10"/>
</dbReference>
<dbReference type="Proteomes" id="UP000614601">
    <property type="component" value="Unassembled WGS sequence"/>
</dbReference>
<feature type="domain" description="EGF-like" evidence="12">
    <location>
        <begin position="377"/>
        <end position="413"/>
    </location>
</feature>
<feature type="domain" description="EGF-like" evidence="12">
    <location>
        <begin position="291"/>
        <end position="323"/>
    </location>
</feature>
<dbReference type="Proteomes" id="UP000783686">
    <property type="component" value="Unassembled WGS sequence"/>
</dbReference>
<evidence type="ECO:0000256" key="5">
    <source>
        <dbReference type="ARBA" id="ARBA00022737"/>
    </source>
</evidence>
<dbReference type="Gene3D" id="3.30.70.3310">
    <property type="match status" value="1"/>
</dbReference>
<evidence type="ECO:0000313" key="13">
    <source>
        <dbReference type="EMBL" id="CAD5213079.1"/>
    </source>
</evidence>
<dbReference type="EMBL" id="CAJFDH010000002">
    <property type="protein sequence ID" value="CAD5213079.1"/>
    <property type="molecule type" value="Genomic_DNA"/>
</dbReference>
<keyword evidence="2" id="KW-0964">Secreted</keyword>
<dbReference type="FunFam" id="2.10.25.10:FF:000472">
    <property type="entry name" value="Uncharacterized protein, isoform A"/>
    <property type="match status" value="1"/>
</dbReference>
<feature type="signal peptide" evidence="11">
    <location>
        <begin position="1"/>
        <end position="16"/>
    </location>
</feature>
<dbReference type="InterPro" id="IPR036770">
    <property type="entry name" value="Ankyrin_rpt-contain_sf"/>
</dbReference>
<feature type="chain" id="PRO_5036408316" description="EGF-like domain-containing protein" evidence="11">
    <location>
        <begin position="17"/>
        <end position="1132"/>
    </location>
</feature>
<keyword evidence="4 11" id="KW-0732">Signal</keyword>
<name>A0A811KCX1_9BILA</name>
<dbReference type="EMBL" id="CAJFCW020000002">
    <property type="protein sequence ID" value="CAG9098989.1"/>
    <property type="molecule type" value="Genomic_DNA"/>
</dbReference>
<feature type="domain" description="EGF-like" evidence="12">
    <location>
        <begin position="15"/>
        <end position="52"/>
    </location>
</feature>
<evidence type="ECO:0000256" key="4">
    <source>
        <dbReference type="ARBA" id="ARBA00022729"/>
    </source>
</evidence>
<feature type="disulfide bond" evidence="9">
    <location>
        <begin position="164"/>
        <end position="173"/>
    </location>
</feature>
<keyword evidence="8" id="KW-0040">ANK repeat</keyword>
<feature type="domain" description="EGF-like" evidence="12">
    <location>
        <begin position="175"/>
        <end position="212"/>
    </location>
</feature>
<dbReference type="PROSITE" id="PS00010">
    <property type="entry name" value="ASX_HYDROXYL"/>
    <property type="match status" value="3"/>
</dbReference>
<evidence type="ECO:0000256" key="8">
    <source>
        <dbReference type="PROSITE-ProRule" id="PRU00023"/>
    </source>
</evidence>
<dbReference type="SUPFAM" id="SSF57196">
    <property type="entry name" value="EGF/Laminin"/>
    <property type="match status" value="9"/>
</dbReference>
<feature type="disulfide bond" evidence="9">
    <location>
        <begin position="202"/>
        <end position="211"/>
    </location>
</feature>
<feature type="disulfide bond" evidence="9">
    <location>
        <begin position="240"/>
        <end position="249"/>
    </location>
</feature>
<evidence type="ECO:0000256" key="7">
    <source>
        <dbReference type="ARBA" id="ARBA00023180"/>
    </source>
</evidence>
<dbReference type="FunFam" id="2.10.25.10:FF:000173">
    <property type="entry name" value="Neurogenic locus notch protein 2"/>
    <property type="match status" value="1"/>
</dbReference>
<dbReference type="PROSITE" id="PS50088">
    <property type="entry name" value="ANK_REPEAT"/>
    <property type="match status" value="4"/>
</dbReference>
<dbReference type="SMART" id="SM00181">
    <property type="entry name" value="EGF"/>
    <property type="match status" value="10"/>
</dbReference>
<protein>
    <recommendedName>
        <fullName evidence="12">EGF-like domain-containing protein</fullName>
    </recommendedName>
</protein>
<feature type="repeat" description="ANK" evidence="8">
    <location>
        <begin position="764"/>
        <end position="796"/>
    </location>
</feature>
<dbReference type="Pfam" id="PF07645">
    <property type="entry name" value="EGF_CA"/>
    <property type="match status" value="2"/>
</dbReference>
<dbReference type="Gene3D" id="1.25.40.20">
    <property type="entry name" value="Ankyrin repeat-containing domain"/>
    <property type="match status" value="2"/>
</dbReference>
<dbReference type="InterPro" id="IPR049883">
    <property type="entry name" value="NOTCH1_EGF-like"/>
</dbReference>
<dbReference type="PROSITE" id="PS50026">
    <property type="entry name" value="EGF_3"/>
    <property type="match status" value="10"/>
</dbReference>
<dbReference type="SUPFAM" id="SSF48403">
    <property type="entry name" value="Ankyrin repeat"/>
    <property type="match status" value="1"/>
</dbReference>
<evidence type="ECO:0000256" key="1">
    <source>
        <dbReference type="ARBA" id="ARBA00004613"/>
    </source>
</evidence>
<evidence type="ECO:0000259" key="12">
    <source>
        <dbReference type="PROSITE" id="PS50026"/>
    </source>
</evidence>
<feature type="domain" description="EGF-like" evidence="12">
    <location>
        <begin position="99"/>
        <end position="136"/>
    </location>
</feature>
<dbReference type="Pfam" id="PF12661">
    <property type="entry name" value="hEGF"/>
    <property type="match status" value="2"/>
</dbReference>
<dbReference type="InterPro" id="IPR013032">
    <property type="entry name" value="EGF-like_CS"/>
</dbReference>
<accession>A0A811KCX1</accession>
<feature type="disulfide bond" evidence="9">
    <location>
        <begin position="126"/>
        <end position="135"/>
    </location>
</feature>
<feature type="disulfide bond" evidence="9">
    <location>
        <begin position="335"/>
        <end position="352"/>
    </location>
</feature>
<dbReference type="PRINTS" id="PR01983">
    <property type="entry name" value="NOTCH"/>
</dbReference>
<dbReference type="PANTHER" id="PTHR24049">
    <property type="entry name" value="CRUMBS FAMILY MEMBER"/>
    <property type="match status" value="1"/>
</dbReference>
<comment type="caution">
    <text evidence="13">The sequence shown here is derived from an EMBL/GenBank/DDBJ whole genome shotgun (WGS) entry which is preliminary data.</text>
</comment>
<dbReference type="Gene3D" id="2.10.25.10">
    <property type="entry name" value="Laminin"/>
    <property type="match status" value="9"/>
</dbReference>
<feature type="domain" description="EGF-like" evidence="12">
    <location>
        <begin position="252"/>
        <end position="288"/>
    </location>
</feature>
<feature type="domain" description="EGF-like" evidence="12">
    <location>
        <begin position="138"/>
        <end position="174"/>
    </location>
</feature>
<dbReference type="FunFam" id="2.10.25.10:FF:000045">
    <property type="entry name" value="Slit guidance ligand 2"/>
    <property type="match status" value="1"/>
</dbReference>
<feature type="disulfide bond" evidence="9">
    <location>
        <begin position="295"/>
        <end position="305"/>
    </location>
</feature>
<feature type="disulfide bond" evidence="9">
    <location>
        <begin position="87"/>
        <end position="96"/>
    </location>
</feature>
<dbReference type="InterPro" id="IPR002110">
    <property type="entry name" value="Ankyrin_rpt"/>
</dbReference>
<feature type="disulfide bond" evidence="9">
    <location>
        <begin position="278"/>
        <end position="287"/>
    </location>
</feature>
<feature type="disulfide bond" evidence="9">
    <location>
        <begin position="354"/>
        <end position="363"/>
    </location>
</feature>
<evidence type="ECO:0000256" key="9">
    <source>
        <dbReference type="PROSITE-ProRule" id="PRU00076"/>
    </source>
</evidence>
<keyword evidence="3 9" id="KW-0245">EGF-like domain</keyword>
<dbReference type="InterPro" id="IPR001881">
    <property type="entry name" value="EGF-like_Ca-bd_dom"/>
</dbReference>
<feature type="repeat" description="ANK" evidence="8">
    <location>
        <begin position="906"/>
        <end position="938"/>
    </location>
</feature>
<sequence>MNWTWLILLVFAAVRADPCGNCGDNGECVRNFTNPGMFYCRCKRGYSGDKCDVFDYCENSGFASTGINPCANGGKCEHTPEGFVCHCKDVFTGHRCEEDVDECQQEGLCQNGAKCENKFGSFECLCNNGFSGKYCEINTDDCADNPCQNNATCMDGADTYSCVCRKGFYGPICEHKDECYHNNPCQHGTCRLNSEGKAECKCPLEFEGDHCEKDVDECEYTPCGERGRCENQFGSYKCHCHPGFEGDRCEKNIDYCKVDHCQNGGSCISQKDRYLCVCVVGFSGEHCEYRDDKNCKLPCQNGGLCLNSTHCECANSFKGQFCEEEKPDPCAGKPCENDGVCLTTDDYESFTCNCPTSHTGKFCEFEICNPGEECKMRPYFCGDDKCLNGGTCVSLKHGYKCHCQNRFLGTRCELQNSTSVKISATSDDTDKKGQVIVYLVGDWELVRRHINEILNTMQNTVNVDMKLALDGDNKAMVYEWDSVNGPGKRIDLKPESEDQRELEQDPEVVRGVFMVLKVDTTQCKSEDDSCPKNLVEASKALMSASTQKALKPLGISVKEAEGPHEKEQSSKTFWFSLIVGAGLLSLLIISVLNVVTNFNKNQKDPFTGLFKKGSLIYKANSKRNAKTFSASTFIPPLEKPLIQPTQPYDYLQNPSYMQFGGPFGHQNYGMLPTTSLLQEKAKVIMADETKLLPERASSESDIHFWVQKTGVISELPEGAEINKPDHVCRTALHWLVEIKLENESIHDVEFLYHKGADLNAVDMAGDTPLMLAVKNWRNAVVLRLLELGANPTITNSLGQNALHLAVQTGNEPAVAELLKFPTMQLDQGTLDEEDTPLKLAAKHGDVYYGIALRLIEAGAQIDATGDANKSNGLKRTPLHAATLSAAEKIMTLLLKNGAQVDAKDSNLQTPLHLAARNKHLDSLKLLLKWNANRSFEDIDGNTPLLLAEQHLFDIGVRELIGASASSSPESIESEKKASPMKKTQKRKATALESSKTAPAVPSTMLSPSSERCTPPHNGTISVAQHGASHPQHGSTLSLHGTALPPHGTLYPTIFGFPPVPPTQHQLMKLSPQDLQRPYFDSYSSKWLQSCPSTNSSNYSSQSDSPDSSHQAPVFDMFVEKKQPQPQIGHFMI</sequence>
<dbReference type="PROSITE" id="PS01186">
    <property type="entry name" value="EGF_2"/>
    <property type="match status" value="5"/>
</dbReference>
<feature type="repeat" description="ANK" evidence="8">
    <location>
        <begin position="832"/>
        <end position="866"/>
    </location>
</feature>
<feature type="domain" description="EGF-like" evidence="12">
    <location>
        <begin position="214"/>
        <end position="250"/>
    </location>
</feature>
<dbReference type="InterPro" id="IPR000152">
    <property type="entry name" value="EGF-type_Asp/Asn_hydroxyl_site"/>
</dbReference>
<dbReference type="InterPro" id="IPR000742">
    <property type="entry name" value="EGF"/>
</dbReference>
<feature type="disulfide bond" evidence="9">
    <location>
        <begin position="313"/>
        <end position="322"/>
    </location>
</feature>
<evidence type="ECO:0000256" key="6">
    <source>
        <dbReference type="ARBA" id="ARBA00023157"/>
    </source>
</evidence>
<dbReference type="GO" id="GO:0016020">
    <property type="term" value="C:membrane"/>
    <property type="evidence" value="ECO:0007669"/>
    <property type="project" value="UniProtKB-SubCell"/>
</dbReference>
<feature type="disulfide bond" evidence="9">
    <location>
        <begin position="42"/>
        <end position="51"/>
    </location>
</feature>
<dbReference type="GO" id="GO:0005576">
    <property type="term" value="C:extracellular region"/>
    <property type="evidence" value="ECO:0007669"/>
    <property type="project" value="UniProtKB-SubCell"/>
</dbReference>
<feature type="compositionally biased region" description="Basic residues" evidence="10">
    <location>
        <begin position="978"/>
        <end position="988"/>
    </location>
</feature>
<dbReference type="GO" id="GO:0007399">
    <property type="term" value="P:nervous system development"/>
    <property type="evidence" value="ECO:0007669"/>
    <property type="project" value="UniProtKB-ARBA"/>
</dbReference>
<organism evidence="13 14">
    <name type="scientific">Bursaphelenchus okinawaensis</name>
    <dbReference type="NCBI Taxonomy" id="465554"/>
    <lineage>
        <taxon>Eukaryota</taxon>
        <taxon>Metazoa</taxon>
        <taxon>Ecdysozoa</taxon>
        <taxon>Nematoda</taxon>
        <taxon>Chromadorea</taxon>
        <taxon>Rhabditida</taxon>
        <taxon>Tylenchina</taxon>
        <taxon>Tylenchomorpha</taxon>
        <taxon>Aphelenchoidea</taxon>
        <taxon>Aphelenchoididae</taxon>
        <taxon>Bursaphelenchus</taxon>
    </lineage>
</organism>
<dbReference type="PROSITE" id="PS50297">
    <property type="entry name" value="ANK_REP_REGION"/>
    <property type="match status" value="4"/>
</dbReference>
<dbReference type="Pfam" id="PF00008">
    <property type="entry name" value="EGF"/>
    <property type="match status" value="2"/>
</dbReference>
<dbReference type="FunFam" id="2.10.25.10:FF:000066">
    <property type="entry name" value="FAT atypical cadherin 4"/>
    <property type="match status" value="1"/>
</dbReference>
<dbReference type="InterPro" id="IPR051022">
    <property type="entry name" value="Notch_Cell-Fate_Det"/>
</dbReference>
<evidence type="ECO:0000313" key="14">
    <source>
        <dbReference type="Proteomes" id="UP000614601"/>
    </source>
</evidence>
<dbReference type="SMART" id="SM00248">
    <property type="entry name" value="ANK"/>
    <property type="match status" value="7"/>
</dbReference>
<feature type="disulfide bond" evidence="9">
    <location>
        <begin position="403"/>
        <end position="412"/>
    </location>
</feature>
<comment type="subcellular location">
    <subcellularLocation>
        <location evidence="1">Secreted</location>
    </subcellularLocation>
</comment>
<proteinExistence type="predicted"/>
<evidence type="ECO:0000256" key="3">
    <source>
        <dbReference type="ARBA" id="ARBA00022536"/>
    </source>
</evidence>
<comment type="caution">
    <text evidence="9">Lacks conserved residue(s) required for the propagation of feature annotation.</text>
</comment>
<dbReference type="PROSITE" id="PS01187">
    <property type="entry name" value="EGF_CA"/>
    <property type="match status" value="2"/>
</dbReference>
<keyword evidence="14" id="KW-1185">Reference proteome</keyword>
<feature type="domain" description="EGF-like" evidence="12">
    <location>
        <begin position="326"/>
        <end position="364"/>
    </location>
</feature>
<reference evidence="13" key="1">
    <citation type="submission" date="2020-09" db="EMBL/GenBank/DDBJ databases">
        <authorList>
            <person name="Kikuchi T."/>
        </authorList>
    </citation>
    <scope>NUCLEOTIDE SEQUENCE</scope>
    <source>
        <strain evidence="13">SH1</strain>
    </source>
</reference>
<keyword evidence="6 9" id="KW-1015">Disulfide bond</keyword>
<feature type="repeat" description="ANK" evidence="8">
    <location>
        <begin position="873"/>
        <end position="905"/>
    </location>
</feature>
<gene>
    <name evidence="13" type="ORF">BOKJ2_LOCUS4880</name>
</gene>
<feature type="domain" description="EGF-like" evidence="12">
    <location>
        <begin position="53"/>
        <end position="97"/>
    </location>
</feature>
<feature type="region of interest" description="Disordered" evidence="10">
    <location>
        <begin position="963"/>
        <end position="1042"/>
    </location>
</feature>
<keyword evidence="7" id="KW-0325">Glycoprotein</keyword>
<dbReference type="InterPro" id="IPR018097">
    <property type="entry name" value="EGF_Ca-bd_CS"/>
</dbReference>